<feature type="binding site" evidence="2">
    <location>
        <position position="8"/>
    </location>
    <ligand>
        <name>Zn(2+)</name>
        <dbReference type="ChEBI" id="CHEBI:29105"/>
        <label>2</label>
    </ligand>
</feature>
<keyword evidence="2" id="KW-0862">Zinc</keyword>
<dbReference type="Gene3D" id="3.40.50.10780">
    <property type="entry name" value="Dipeptide transport protein"/>
    <property type="match status" value="1"/>
</dbReference>
<dbReference type="Gene3D" id="3.30.1360.130">
    <property type="entry name" value="Dipeptide transport protein"/>
    <property type="match status" value="1"/>
</dbReference>
<evidence type="ECO:0000256" key="2">
    <source>
        <dbReference type="PIRSR" id="PIRSR015853-2"/>
    </source>
</evidence>
<name>A0A1M6BEX8_9FIRM</name>
<dbReference type="InterPro" id="IPR027476">
    <property type="entry name" value="DppA_N"/>
</dbReference>
<dbReference type="EMBL" id="FQZS01000003">
    <property type="protein sequence ID" value="SHI47291.1"/>
    <property type="molecule type" value="Genomic_DNA"/>
</dbReference>
<dbReference type="Pfam" id="PF04951">
    <property type="entry name" value="Peptidase_M55"/>
    <property type="match status" value="1"/>
</dbReference>
<evidence type="ECO:0000313" key="4">
    <source>
        <dbReference type="Proteomes" id="UP000184442"/>
    </source>
</evidence>
<feature type="binding site" evidence="2">
    <location>
        <position position="104"/>
    </location>
    <ligand>
        <name>Zn(2+)</name>
        <dbReference type="ChEBI" id="CHEBI:29105"/>
        <label>2</label>
    </ligand>
</feature>
<gene>
    <name evidence="3" type="ORF">SAMN02745176_00434</name>
</gene>
<dbReference type="Proteomes" id="UP000184442">
    <property type="component" value="Unassembled WGS sequence"/>
</dbReference>
<dbReference type="SUPFAM" id="SSF63992">
    <property type="entry name" value="Dipeptide transport protein"/>
    <property type="match status" value="1"/>
</dbReference>
<dbReference type="STRING" id="1122184.SAMN02745176_00434"/>
<sequence>MKLYISVDMEGIWGLVSSSHVSNDSSEYNRARKLMTQEANWAIEEAFNNGATEVVVNDSHSSMDNLLIEELDPRAQLISGSPKPFSMMEGIDDTFDGVIYVGYHSRAGTINGLYNHTYSSKSIANVTINGKRMGECGINAGVAGYFGIPILAISGDDMLAAQAKEEIGDLETIIVKKAISRYCAHNFSKETVRELYRTKLAEAIKNRDRKPILKYDGKITMDIEFNKEVMAGNAMLLPEAMRIDEKTIRIEADDYIKLFMMFRAALNLGGSIS</sequence>
<dbReference type="PIRSF" id="PIRSF015853">
    <property type="entry name" value="Pep_DppA"/>
    <property type="match status" value="1"/>
</dbReference>
<keyword evidence="4" id="KW-1185">Reference proteome</keyword>
<feature type="binding site" evidence="2">
    <location>
        <position position="135"/>
    </location>
    <ligand>
        <name>Zn(2+)</name>
        <dbReference type="ChEBI" id="CHEBI:29105"/>
        <label>2</label>
    </ligand>
</feature>
<dbReference type="RefSeq" id="WP_073023996.1">
    <property type="nucleotide sequence ID" value="NZ_FQZS01000003.1"/>
</dbReference>
<dbReference type="InterPro" id="IPR036177">
    <property type="entry name" value="Peptidase_M55_sf"/>
</dbReference>
<feature type="binding site" evidence="2">
    <location>
        <position position="8"/>
    </location>
    <ligand>
        <name>Zn(2+)</name>
        <dbReference type="ChEBI" id="CHEBI:29105"/>
        <label>1</label>
    </ligand>
</feature>
<proteinExistence type="predicted"/>
<protein>
    <submittedName>
        <fullName evidence="3">D-amino peptidase</fullName>
    </submittedName>
</protein>
<dbReference type="OrthoDB" id="9785420at2"/>
<dbReference type="GO" id="GO:0046872">
    <property type="term" value="F:metal ion binding"/>
    <property type="evidence" value="ECO:0007669"/>
    <property type="project" value="UniProtKB-KW"/>
</dbReference>
<organism evidence="3 4">
    <name type="scientific">Lutispora thermophila DSM 19022</name>
    <dbReference type="NCBI Taxonomy" id="1122184"/>
    <lineage>
        <taxon>Bacteria</taxon>
        <taxon>Bacillati</taxon>
        <taxon>Bacillota</taxon>
        <taxon>Clostridia</taxon>
        <taxon>Lutisporales</taxon>
        <taxon>Lutisporaceae</taxon>
        <taxon>Lutispora</taxon>
    </lineage>
</organism>
<dbReference type="AlphaFoldDB" id="A0A1M6BEX8"/>
<keyword evidence="2" id="KW-0479">Metal-binding</keyword>
<reference evidence="3 4" key="1">
    <citation type="submission" date="2016-11" db="EMBL/GenBank/DDBJ databases">
        <authorList>
            <person name="Jaros S."/>
            <person name="Januszkiewicz K."/>
            <person name="Wedrychowicz H."/>
        </authorList>
    </citation>
    <scope>NUCLEOTIDE SEQUENCE [LARGE SCALE GENOMIC DNA]</scope>
    <source>
        <strain evidence="3 4">DSM 19022</strain>
    </source>
</reference>
<evidence type="ECO:0000313" key="3">
    <source>
        <dbReference type="EMBL" id="SHI47291.1"/>
    </source>
</evidence>
<feature type="active site" description="Nucleophile" evidence="1">
    <location>
        <position position="116"/>
    </location>
</feature>
<dbReference type="CDD" id="cd08663">
    <property type="entry name" value="DAP_dppA_1"/>
    <property type="match status" value="1"/>
</dbReference>
<evidence type="ECO:0000256" key="1">
    <source>
        <dbReference type="PIRSR" id="PIRSR015853-1"/>
    </source>
</evidence>
<accession>A0A1M6BEX8</accession>
<feature type="binding site" evidence="2">
    <location>
        <position position="10"/>
    </location>
    <ligand>
        <name>Zn(2+)</name>
        <dbReference type="ChEBI" id="CHEBI:29105"/>
        <label>1</label>
    </ligand>
</feature>
<dbReference type="InterPro" id="IPR007035">
    <property type="entry name" value="Peptidase_M55"/>
</dbReference>
<feature type="binding site" evidence="2">
    <location>
        <position position="60"/>
    </location>
    <ligand>
        <name>Zn(2+)</name>
        <dbReference type="ChEBI" id="CHEBI:29105"/>
        <label>2</label>
    </ligand>
</feature>